<organism evidence="1 2">
    <name type="scientific">Paenibacillus pabuli</name>
    <dbReference type="NCBI Taxonomy" id="1472"/>
    <lineage>
        <taxon>Bacteria</taxon>
        <taxon>Bacillati</taxon>
        <taxon>Bacillota</taxon>
        <taxon>Bacilli</taxon>
        <taxon>Bacillales</taxon>
        <taxon>Paenibacillaceae</taxon>
        <taxon>Paenibacillus</taxon>
    </lineage>
</organism>
<gene>
    <name evidence="1" type="ORF">DET54_1168</name>
</gene>
<protein>
    <submittedName>
        <fullName evidence="1">SIR2-like protein</fullName>
    </submittedName>
</protein>
<dbReference type="RefSeq" id="WP_111621080.1">
    <property type="nucleotide sequence ID" value="NZ_QLLI01000016.1"/>
</dbReference>
<evidence type="ECO:0000313" key="1">
    <source>
        <dbReference type="EMBL" id="RAI88120.1"/>
    </source>
</evidence>
<dbReference type="Pfam" id="PF13289">
    <property type="entry name" value="SIR2_2"/>
    <property type="match status" value="1"/>
</dbReference>
<dbReference type="Proteomes" id="UP000248827">
    <property type="component" value="Unassembled WGS sequence"/>
</dbReference>
<sequence length="375" mass="43516">MPRTVVLAGNGLSVALNLDFALPNITRRFFDRLKEEHKAFIEHFMGDHYNQLDFEESIASIEQAYDSLEYYNKFISNQAYGTRFSQAYGLNVEELQKHIEAIKNVIHEYTASILDLIDGNVQKAEIEERLSGFVSWINFLSEKGGEIDFFTLNFDLLMETILLENIGTDNFTDFHYRGDRWSPIDNKNRYYFNPDRSVQIAGHRPIRLHHLHGSLSSFKHLDDGRLFKITTESLRSSKLYDNLFDLNIIPSIVTGGGKSVKVQQAPFSFYYNEFKKTMFIEEELCDELIIIGYSFRDDHINDAINERLQLSRRRENPLPLKITIVDYATTDDQKSEFIARINQSLQLGTRTKGRFVENDDRILFNGANSVTELME</sequence>
<proteinExistence type="predicted"/>
<evidence type="ECO:0000313" key="2">
    <source>
        <dbReference type="Proteomes" id="UP000248827"/>
    </source>
</evidence>
<name>A0ABX9BDR8_9BACL</name>
<accession>A0ABX9BDR8</accession>
<keyword evidence="2" id="KW-1185">Reference proteome</keyword>
<reference evidence="1 2" key="1">
    <citation type="submission" date="2018-06" db="EMBL/GenBank/DDBJ databases">
        <title>Freshwater and sediment microbial communities from various areas in North America, analyzing microbe dynamics in response to fracking.</title>
        <authorList>
            <person name="Lamendella R."/>
        </authorList>
    </citation>
    <scope>NUCLEOTIDE SEQUENCE [LARGE SCALE GENOMIC DNA]</scope>
    <source>
        <strain evidence="1 2">NG-13</strain>
    </source>
</reference>
<comment type="caution">
    <text evidence="1">The sequence shown here is derived from an EMBL/GenBank/DDBJ whole genome shotgun (WGS) entry which is preliminary data.</text>
</comment>
<dbReference type="EMBL" id="QLLI01000016">
    <property type="protein sequence ID" value="RAI88120.1"/>
    <property type="molecule type" value="Genomic_DNA"/>
</dbReference>